<evidence type="ECO:0000313" key="1">
    <source>
        <dbReference type="EMBL" id="VEL07255.1"/>
    </source>
</evidence>
<sequence length="117" mass="13327">MMSVIRRTKACHVFTGIERDYLEKSVSKNVPVKPIDSWSRGIHYRLLVGSTFGPPSPGTFTRNGKLDLTLTGEYLSLLPDEFTSQFARVQLIEDEDGLMRKPLKAYLEERTSLFEVC</sequence>
<organism evidence="1 2">
    <name type="scientific">Protopolystoma xenopodis</name>
    <dbReference type="NCBI Taxonomy" id="117903"/>
    <lineage>
        <taxon>Eukaryota</taxon>
        <taxon>Metazoa</taxon>
        <taxon>Spiralia</taxon>
        <taxon>Lophotrochozoa</taxon>
        <taxon>Platyhelminthes</taxon>
        <taxon>Monogenea</taxon>
        <taxon>Polyopisthocotylea</taxon>
        <taxon>Polystomatidea</taxon>
        <taxon>Polystomatidae</taxon>
        <taxon>Protopolystoma</taxon>
    </lineage>
</organism>
<dbReference type="EMBL" id="CAAALY010001358">
    <property type="protein sequence ID" value="VEL07255.1"/>
    <property type="molecule type" value="Genomic_DNA"/>
</dbReference>
<name>A0A448WAW6_9PLAT</name>
<evidence type="ECO:0000313" key="2">
    <source>
        <dbReference type="Proteomes" id="UP000784294"/>
    </source>
</evidence>
<dbReference type="AlphaFoldDB" id="A0A448WAW6"/>
<accession>A0A448WAW6</accession>
<comment type="caution">
    <text evidence="1">The sequence shown here is derived from an EMBL/GenBank/DDBJ whole genome shotgun (WGS) entry which is preliminary data.</text>
</comment>
<gene>
    <name evidence="1" type="ORF">PXEA_LOCUS695</name>
</gene>
<keyword evidence="2" id="KW-1185">Reference proteome</keyword>
<protein>
    <submittedName>
        <fullName evidence="1">Uncharacterized protein</fullName>
    </submittedName>
</protein>
<reference evidence="1" key="1">
    <citation type="submission" date="2018-11" db="EMBL/GenBank/DDBJ databases">
        <authorList>
            <consortium name="Pathogen Informatics"/>
        </authorList>
    </citation>
    <scope>NUCLEOTIDE SEQUENCE</scope>
</reference>
<dbReference type="Proteomes" id="UP000784294">
    <property type="component" value="Unassembled WGS sequence"/>
</dbReference>
<proteinExistence type="predicted"/>